<comment type="similarity">
    <text evidence="2">Belongs to the ubiquitin-activating E1 family. ULA1 subfamily.</text>
</comment>
<feature type="domain" description="THIF-type NAD/FAD binding fold" evidence="6">
    <location>
        <begin position="17"/>
        <end position="133"/>
    </location>
</feature>
<dbReference type="Proteomes" id="UP000694388">
    <property type="component" value="Unplaced"/>
</dbReference>
<evidence type="ECO:0000313" key="7">
    <source>
        <dbReference type="Ensembl" id="ENSEBUP00000001769.1"/>
    </source>
</evidence>
<dbReference type="AlphaFoldDB" id="A0A8C4NFK8"/>
<keyword evidence="4" id="KW-0833">Ubl conjugation pathway</keyword>
<dbReference type="GO" id="GO:0005737">
    <property type="term" value="C:cytoplasm"/>
    <property type="evidence" value="ECO:0007669"/>
    <property type="project" value="TreeGrafter"/>
</dbReference>
<dbReference type="InterPro" id="IPR035985">
    <property type="entry name" value="Ubiquitin-activating_enz"/>
</dbReference>
<evidence type="ECO:0000256" key="2">
    <source>
        <dbReference type="ARBA" id="ARBA00006868"/>
    </source>
</evidence>
<dbReference type="FunFam" id="3.40.50.720:FF:000187">
    <property type="entry name" value="NEDD8-activating enzyme E1 regulatory subunit"/>
    <property type="match status" value="1"/>
</dbReference>
<comment type="pathway">
    <text evidence="1">Protein modification; protein neddylation.</text>
</comment>
<dbReference type="GeneTree" id="ENSGT00550000074901"/>
<evidence type="ECO:0000256" key="3">
    <source>
        <dbReference type="ARBA" id="ARBA00015407"/>
    </source>
</evidence>
<dbReference type="Pfam" id="PF00899">
    <property type="entry name" value="ThiF"/>
    <property type="match status" value="1"/>
</dbReference>
<proteinExistence type="inferred from homology"/>
<organism evidence="7 8">
    <name type="scientific">Eptatretus burgeri</name>
    <name type="common">Inshore hagfish</name>
    <dbReference type="NCBI Taxonomy" id="7764"/>
    <lineage>
        <taxon>Eukaryota</taxon>
        <taxon>Metazoa</taxon>
        <taxon>Chordata</taxon>
        <taxon>Craniata</taxon>
        <taxon>Vertebrata</taxon>
        <taxon>Cyclostomata</taxon>
        <taxon>Myxini</taxon>
        <taxon>Myxiniformes</taxon>
        <taxon>Myxinidae</taxon>
        <taxon>Eptatretinae</taxon>
        <taxon>Eptatretus</taxon>
    </lineage>
</organism>
<accession>A0A8C4NFK8</accession>
<dbReference type="PANTHER" id="PTHR10953">
    <property type="entry name" value="UBIQUITIN-ACTIVATING ENZYME E1"/>
    <property type="match status" value="1"/>
</dbReference>
<dbReference type="CDD" id="cd01493">
    <property type="entry name" value="APPBP1_RUB"/>
    <property type="match status" value="1"/>
</dbReference>
<name>A0A8C4NFK8_EPTBU</name>
<protein>
    <recommendedName>
        <fullName evidence="3">NEDD8-activating enzyme E1 regulatory subunit</fullName>
    </recommendedName>
    <alternativeName>
        <fullName evidence="5">Amyloid protein-binding protein 1</fullName>
    </alternativeName>
</protein>
<reference evidence="7" key="2">
    <citation type="submission" date="2025-09" db="UniProtKB">
        <authorList>
            <consortium name="Ensembl"/>
        </authorList>
    </citation>
    <scope>IDENTIFICATION</scope>
</reference>
<evidence type="ECO:0000259" key="6">
    <source>
        <dbReference type="Pfam" id="PF00899"/>
    </source>
</evidence>
<dbReference type="SUPFAM" id="SSF69572">
    <property type="entry name" value="Activating enzymes of the ubiquitin-like proteins"/>
    <property type="match status" value="2"/>
</dbReference>
<dbReference type="InterPro" id="IPR045886">
    <property type="entry name" value="ThiF/MoeB/HesA"/>
</dbReference>
<evidence type="ECO:0000256" key="4">
    <source>
        <dbReference type="ARBA" id="ARBA00022786"/>
    </source>
</evidence>
<evidence type="ECO:0000256" key="1">
    <source>
        <dbReference type="ARBA" id="ARBA00005032"/>
    </source>
</evidence>
<dbReference type="InterPro" id="IPR000594">
    <property type="entry name" value="ThiF_NAD_FAD-bd"/>
</dbReference>
<dbReference type="UniPathway" id="UPA00885"/>
<dbReference type="GO" id="GO:0045116">
    <property type="term" value="P:protein neddylation"/>
    <property type="evidence" value="ECO:0007669"/>
    <property type="project" value="UniProtKB-UniPathway"/>
</dbReference>
<reference evidence="7" key="1">
    <citation type="submission" date="2025-08" db="UniProtKB">
        <authorList>
            <consortium name="Ensembl"/>
        </authorList>
    </citation>
    <scope>IDENTIFICATION</scope>
</reference>
<dbReference type="PIRSF" id="PIRSF039099">
    <property type="entry name" value="APP-BP1"/>
    <property type="match status" value="1"/>
</dbReference>
<dbReference type="Gene3D" id="3.40.50.720">
    <property type="entry name" value="NAD(P)-binding Rossmann-like Domain"/>
    <property type="match status" value="3"/>
</dbReference>
<evidence type="ECO:0000256" key="5">
    <source>
        <dbReference type="ARBA" id="ARBA00033048"/>
    </source>
</evidence>
<dbReference type="GO" id="GO:0019781">
    <property type="term" value="F:NEDD8 activating enzyme activity"/>
    <property type="evidence" value="ECO:0007669"/>
    <property type="project" value="InterPro"/>
</dbReference>
<keyword evidence="8" id="KW-1185">Reference proteome</keyword>
<dbReference type="InterPro" id="IPR030667">
    <property type="entry name" value="APP-BP1"/>
</dbReference>
<dbReference type="PANTHER" id="PTHR10953:SF29">
    <property type="entry name" value="NEDD8-ACTIVATING ENZYME E1 REGULATORY SUBUNIT"/>
    <property type="match status" value="1"/>
</dbReference>
<dbReference type="Ensembl" id="ENSEBUT00000002103.1">
    <property type="protein sequence ID" value="ENSEBUP00000001769.1"/>
    <property type="gene ID" value="ENSEBUG00000001459.1"/>
</dbReference>
<sequence>MMETTVHVQLANKEQRYDRQLRLWGDHGQCTLELAHVCIIHASATGTELLKNLVLPGVGAFTIVDDKTVTGADVGNNFFLTSDSIGKNRAQAALELIKELNGDVSGSYIDKSVEELLEREPDFFHHFSVVVATQLPERPLLRLAEELWNCQIPLLICRTYGILGYLRLVVPEHAVVESHPDNTLDDLRLDKPFPRLAALLSEGASRLRLADHQEHSHIPWLIIIAEFLRRWRVQHSGKLPSSYKEKDAFRKLIKEGMWKDGTSAHRTEENFEEAIRHAALAVMPTQVPPEVEKLFSDDCCENANANSTNFWICLHALKGFVENEGNGILPVRGSLPDMIAESASYLALQAVYRDKAMEDIAAVRKRVADFLLQMGRPADAISEQEIRLFCKNAAFLRLVRCRSLAVEYDPKTVSRDFLGNEESVSEDLGLYLMLRSVDRFFLQHGRFPGEHVENIEPDVLLLHAEASSLLQEWDLPTSPPQNMLVEFCRCAVSELHPVAAFVGGKFATIIGALTVLCSLCTFIDMKYRSPTMQFHITVCTILCQNYDHSHFCPAKCVICFSFLAETLPSSLLPTPLYKNTVIGAGAQEVIKLLTKQFVPIDNTVLYNAVTQSAVTVRL</sequence>
<evidence type="ECO:0000313" key="8">
    <source>
        <dbReference type="Proteomes" id="UP000694388"/>
    </source>
</evidence>